<keyword evidence="4" id="KW-0469">Meiosis</keyword>
<protein>
    <submittedName>
        <fullName evidence="7">AAA-domain-containing protein</fullName>
    </submittedName>
</protein>
<evidence type="ECO:0000256" key="2">
    <source>
        <dbReference type="ARBA" id="ARBA00022741"/>
    </source>
</evidence>
<dbReference type="GO" id="GO:0005524">
    <property type="term" value="F:ATP binding"/>
    <property type="evidence" value="ECO:0007669"/>
    <property type="project" value="UniProtKB-KW"/>
</dbReference>
<evidence type="ECO:0000256" key="5">
    <source>
        <dbReference type="SAM" id="MobiDB-lite"/>
    </source>
</evidence>
<feature type="domain" description="AAA+ ATPase" evidence="6">
    <location>
        <begin position="180"/>
        <end position="332"/>
    </location>
</feature>
<dbReference type="AlphaFoldDB" id="A0A6A6XNB5"/>
<dbReference type="InterPro" id="IPR003959">
    <property type="entry name" value="ATPase_AAA_core"/>
</dbReference>
<dbReference type="PANTHER" id="PTHR45991">
    <property type="entry name" value="PACHYTENE CHECKPOINT PROTEIN 2"/>
    <property type="match status" value="1"/>
</dbReference>
<keyword evidence="3" id="KW-0067">ATP-binding</keyword>
<dbReference type="Gene3D" id="3.40.50.300">
    <property type="entry name" value="P-loop containing nucleotide triphosphate hydrolases"/>
    <property type="match status" value="1"/>
</dbReference>
<dbReference type="GO" id="GO:0016887">
    <property type="term" value="F:ATP hydrolysis activity"/>
    <property type="evidence" value="ECO:0007669"/>
    <property type="project" value="InterPro"/>
</dbReference>
<keyword evidence="8" id="KW-1185">Reference proteome</keyword>
<dbReference type="PANTHER" id="PTHR45991:SF1">
    <property type="entry name" value="PACHYTENE CHECKPOINT PROTEIN 2 HOMOLOG"/>
    <property type="match status" value="1"/>
</dbReference>
<dbReference type="SMART" id="SM00382">
    <property type="entry name" value="AAA"/>
    <property type="match status" value="1"/>
</dbReference>
<proteinExistence type="inferred from homology"/>
<dbReference type="InterPro" id="IPR027417">
    <property type="entry name" value="P-loop_NTPase"/>
</dbReference>
<dbReference type="GO" id="GO:0005634">
    <property type="term" value="C:nucleus"/>
    <property type="evidence" value="ECO:0007669"/>
    <property type="project" value="TreeGrafter"/>
</dbReference>
<dbReference type="Pfam" id="PF23242">
    <property type="entry name" value="AAA_lid_TRIP13_C"/>
    <property type="match status" value="1"/>
</dbReference>
<evidence type="ECO:0000256" key="3">
    <source>
        <dbReference type="ARBA" id="ARBA00022840"/>
    </source>
</evidence>
<evidence type="ECO:0000256" key="1">
    <source>
        <dbReference type="ARBA" id="ARBA00007271"/>
    </source>
</evidence>
<dbReference type="OrthoDB" id="5925at2759"/>
<dbReference type="Pfam" id="PF00004">
    <property type="entry name" value="AAA"/>
    <property type="match status" value="1"/>
</dbReference>
<name>A0A6A6XNB5_9PLEO</name>
<evidence type="ECO:0000259" key="6">
    <source>
        <dbReference type="SMART" id="SM00382"/>
    </source>
</evidence>
<organism evidence="7 8">
    <name type="scientific">Melanomma pulvis-pyrius CBS 109.77</name>
    <dbReference type="NCBI Taxonomy" id="1314802"/>
    <lineage>
        <taxon>Eukaryota</taxon>
        <taxon>Fungi</taxon>
        <taxon>Dikarya</taxon>
        <taxon>Ascomycota</taxon>
        <taxon>Pezizomycotina</taxon>
        <taxon>Dothideomycetes</taxon>
        <taxon>Pleosporomycetidae</taxon>
        <taxon>Pleosporales</taxon>
        <taxon>Melanommataceae</taxon>
        <taxon>Melanomma</taxon>
    </lineage>
</organism>
<feature type="region of interest" description="Disordered" evidence="5">
    <location>
        <begin position="462"/>
        <end position="489"/>
    </location>
</feature>
<dbReference type="InterPro" id="IPR058249">
    <property type="entry name" value="Pch2_C"/>
</dbReference>
<dbReference type="Proteomes" id="UP000799757">
    <property type="component" value="Unassembled WGS sequence"/>
</dbReference>
<gene>
    <name evidence="7" type="ORF">K505DRAFT_269083</name>
</gene>
<dbReference type="GO" id="GO:0051598">
    <property type="term" value="P:meiotic recombination checkpoint signaling"/>
    <property type="evidence" value="ECO:0007669"/>
    <property type="project" value="TreeGrafter"/>
</dbReference>
<keyword evidence="2" id="KW-0547">Nucleotide-binding</keyword>
<dbReference type="EMBL" id="MU001801">
    <property type="protein sequence ID" value="KAF2797668.1"/>
    <property type="molecule type" value="Genomic_DNA"/>
</dbReference>
<dbReference type="GO" id="GO:0005694">
    <property type="term" value="C:chromosome"/>
    <property type="evidence" value="ECO:0007669"/>
    <property type="project" value="TreeGrafter"/>
</dbReference>
<dbReference type="InterPro" id="IPR003593">
    <property type="entry name" value="AAA+_ATPase"/>
</dbReference>
<evidence type="ECO:0000256" key="4">
    <source>
        <dbReference type="ARBA" id="ARBA00023254"/>
    </source>
</evidence>
<sequence length="507" mass="57026">MATHQEKARLTTSRQPAYKKPTLFIEVQLNEQTSDDFLFPNDIRREVHEWLEKSFHQVTVAQHLDAKSLLCYQSVRSLEITDYSHAKVYPDKTWHALTECDLDIAVYSLFDGRDEEYSASQPGDENSPHFNVTQLPHTALDGLWESLIFAEPIPQLQLRILTRMMRISKELHLNPAVICWHNLVLLYGPPGSGKTTLAQALAQKLSIRLSQAYSAIKLVEINSSTLLSKWFGESSKLVGKLFETISTICLDESLLTVVLIDEVESMAGSREKASQGNECSDAIRSTNELLQGLDRLRRHPNVIFIFTSNLIDNIDPAFVDRCRIKQYVGIPSVKCVYEIFRSVINELIRTNLVLFDSSDLDHTTSPLLHIKVSAPPQDESYGGAPETPTFIPEFEWVITHLSNRHSTAPWELQEIARLAEGLSGRTLRGLPMLAMTKYTMDEPCDLRDLLAALRKAIKEEGNVTGKSDGGPDKQKHAVGEEDLASADQLDKMSLSDDDFLTTSLFTL</sequence>
<dbReference type="InterPro" id="IPR044539">
    <property type="entry name" value="Pch2-like"/>
</dbReference>
<dbReference type="Pfam" id="PF23563">
    <property type="entry name" value="TRIP13_N"/>
    <property type="match status" value="1"/>
</dbReference>
<comment type="similarity">
    <text evidence="1">Belongs to the AAA ATPase family. PCH2 subfamily.</text>
</comment>
<feature type="compositionally biased region" description="Basic and acidic residues" evidence="5">
    <location>
        <begin position="469"/>
        <end position="479"/>
    </location>
</feature>
<reference evidence="7" key="1">
    <citation type="journal article" date="2020" name="Stud. Mycol.">
        <title>101 Dothideomycetes genomes: a test case for predicting lifestyles and emergence of pathogens.</title>
        <authorList>
            <person name="Haridas S."/>
            <person name="Albert R."/>
            <person name="Binder M."/>
            <person name="Bloem J."/>
            <person name="Labutti K."/>
            <person name="Salamov A."/>
            <person name="Andreopoulos B."/>
            <person name="Baker S."/>
            <person name="Barry K."/>
            <person name="Bills G."/>
            <person name="Bluhm B."/>
            <person name="Cannon C."/>
            <person name="Castanera R."/>
            <person name="Culley D."/>
            <person name="Daum C."/>
            <person name="Ezra D."/>
            <person name="Gonzalez J."/>
            <person name="Henrissat B."/>
            <person name="Kuo A."/>
            <person name="Liang C."/>
            <person name="Lipzen A."/>
            <person name="Lutzoni F."/>
            <person name="Magnuson J."/>
            <person name="Mondo S."/>
            <person name="Nolan M."/>
            <person name="Ohm R."/>
            <person name="Pangilinan J."/>
            <person name="Park H.-J."/>
            <person name="Ramirez L."/>
            <person name="Alfaro M."/>
            <person name="Sun H."/>
            <person name="Tritt A."/>
            <person name="Yoshinaga Y."/>
            <person name="Zwiers L.-H."/>
            <person name="Turgeon B."/>
            <person name="Goodwin S."/>
            <person name="Spatafora J."/>
            <person name="Crous P."/>
            <person name="Grigoriev I."/>
        </authorList>
    </citation>
    <scope>NUCLEOTIDE SEQUENCE</scope>
    <source>
        <strain evidence="7">CBS 109.77</strain>
    </source>
</reference>
<evidence type="ECO:0000313" key="7">
    <source>
        <dbReference type="EMBL" id="KAF2797668.1"/>
    </source>
</evidence>
<evidence type="ECO:0000313" key="8">
    <source>
        <dbReference type="Proteomes" id="UP000799757"/>
    </source>
</evidence>
<dbReference type="SUPFAM" id="SSF52540">
    <property type="entry name" value="P-loop containing nucleoside triphosphate hydrolases"/>
    <property type="match status" value="1"/>
</dbReference>
<accession>A0A6A6XNB5</accession>
<dbReference type="GO" id="GO:0007131">
    <property type="term" value="P:reciprocal meiotic recombination"/>
    <property type="evidence" value="ECO:0007669"/>
    <property type="project" value="TreeGrafter"/>
</dbReference>